<evidence type="ECO:0000313" key="2">
    <source>
        <dbReference type="EMBL" id="KXU35463.1"/>
    </source>
</evidence>
<keyword evidence="3" id="KW-1185">Reference proteome</keyword>
<name>A0A139SLM6_9BACT</name>
<evidence type="ECO:0000256" key="1">
    <source>
        <dbReference type="SAM" id="SignalP"/>
    </source>
</evidence>
<evidence type="ECO:0000313" key="3">
    <source>
        <dbReference type="Proteomes" id="UP000070058"/>
    </source>
</evidence>
<dbReference type="STRING" id="1548207.AXK11_06390"/>
<accession>A0A139SLM6</accession>
<dbReference type="EMBL" id="LSZQ01000048">
    <property type="protein sequence ID" value="KXU35463.1"/>
    <property type="molecule type" value="Genomic_DNA"/>
</dbReference>
<comment type="caution">
    <text evidence="2">The sequence shown here is derived from an EMBL/GenBank/DDBJ whole genome shotgun (WGS) entry which is preliminary data.</text>
</comment>
<protein>
    <submittedName>
        <fullName evidence="2">Uncharacterized protein</fullName>
    </submittedName>
</protein>
<feature type="signal peptide" evidence="1">
    <location>
        <begin position="1"/>
        <end position="33"/>
    </location>
</feature>
<feature type="chain" id="PRO_5007489544" evidence="1">
    <location>
        <begin position="34"/>
        <end position="185"/>
    </location>
</feature>
<gene>
    <name evidence="2" type="ORF">AXK11_06390</name>
</gene>
<sequence length="185" mass="21058">MTFTDTPSPRLPRLAALALGLFAINTAPLPVHAQGQPPPPAYSIATVAHPIDFRLLAARATINKRDYVLSDQHPPLVTPVGENLYRLELHLRRNSRKSWRGEEKVSVHFFYDGFALTFFGDRNRNERPDQREGRQEHLIRHKEEVVTEGNRSFVRPVELLIELGRGEVSSPSSLRSLQLHLIFPQ</sequence>
<dbReference type="AlphaFoldDB" id="A0A139SLM6"/>
<reference evidence="3" key="1">
    <citation type="submission" date="2016-02" db="EMBL/GenBank/DDBJ databases">
        <authorList>
            <person name="Sanders J.G."/>
            <person name="Lin J.Y."/>
            <person name="Wertz J.T."/>
            <person name="Russell J.A."/>
            <person name="Moreau C.S."/>
            <person name="Powell S."/>
        </authorList>
    </citation>
    <scope>NUCLEOTIDE SEQUENCE [LARGE SCALE GENOMIC DNA]</scope>
    <source>
        <strain evidence="3">CAG34</strain>
    </source>
</reference>
<keyword evidence="1" id="KW-0732">Signal</keyword>
<dbReference type="Proteomes" id="UP000070058">
    <property type="component" value="Unassembled WGS sequence"/>
</dbReference>
<dbReference type="RefSeq" id="WP_068630404.1">
    <property type="nucleotide sequence ID" value="NZ_LSZQ01000048.1"/>
</dbReference>
<dbReference type="OrthoDB" id="9843751at2"/>
<organism evidence="2 3">
    <name type="scientific">Cephaloticoccus primus</name>
    <dbReference type="NCBI Taxonomy" id="1548207"/>
    <lineage>
        <taxon>Bacteria</taxon>
        <taxon>Pseudomonadati</taxon>
        <taxon>Verrucomicrobiota</taxon>
        <taxon>Opitutia</taxon>
        <taxon>Opitutales</taxon>
        <taxon>Opitutaceae</taxon>
        <taxon>Cephaloticoccus</taxon>
    </lineage>
</organism>
<proteinExistence type="predicted"/>